<gene>
    <name evidence="1" type="ORF">COK86_15885</name>
</gene>
<dbReference type="EMBL" id="NVDG01000026">
    <property type="protein sequence ID" value="PFU41592.1"/>
    <property type="molecule type" value="Genomic_DNA"/>
</dbReference>
<evidence type="ECO:0000313" key="2">
    <source>
        <dbReference type="Proteomes" id="UP000224076"/>
    </source>
</evidence>
<sequence>MAFPGEKTFQSTRPVKYVFQKASKSCEHLVVVFSGFHGREIEGVPPVYNYVDTLSECNYNKLFILDDYDGKVSYYIGKNQDYALEASVISLITYIANENMIPMENIITCGSSKGGYAALYYAMKYSLGAVVSGGPQTLMGDYLFNLSSFTRGIIEFIAGDCNKESVDFLNNLLYEPIEQKNVFPEINIQVGKGDHHYANHVLPLVNKLDEKSIPYNLEVADYEKHGDVAKYFPKYLLENLKRIVSSKKQLRYKIEEDIIPSIAILGSCVTRDAFTFDKEKRFELPYYQARTSLLSIMTKPYEIQDSDLNNLSSAFQKRLVKDDMSKNFFKKISANPSDYLIMDFIDERFDMVKIGDCYITRSFEFINSKLESKLEDFEVLQKRMVLEQWEQACYAFAKKVTRLYEQSKIILHKTYCKDEYLDKEGIVRVFNSDVLERNKITNALLNHLYNYLQQVLPDMKVIDLSERQHYAWEGHVWGLSAFHYEDKYYVDFLKRLDEIISK</sequence>
<proteinExistence type="predicted"/>
<dbReference type="RefSeq" id="WP_098500473.1">
    <property type="nucleotide sequence ID" value="NZ_NUXC01000027.1"/>
</dbReference>
<comment type="caution">
    <text evidence="1">The sequence shown here is derived from an EMBL/GenBank/DDBJ whole genome shotgun (WGS) entry which is preliminary data.</text>
</comment>
<dbReference type="InterPro" id="IPR029058">
    <property type="entry name" value="AB_hydrolase_fold"/>
</dbReference>
<dbReference type="Pfam" id="PF19786">
    <property type="entry name" value="DUF6270"/>
    <property type="match status" value="1"/>
</dbReference>
<dbReference type="Gene3D" id="3.40.50.1820">
    <property type="entry name" value="alpha/beta hydrolase"/>
    <property type="match status" value="1"/>
</dbReference>
<organism evidence="1 2">
    <name type="scientific">Bacillus cereus</name>
    <dbReference type="NCBI Taxonomy" id="1396"/>
    <lineage>
        <taxon>Bacteria</taxon>
        <taxon>Bacillati</taxon>
        <taxon>Bacillota</taxon>
        <taxon>Bacilli</taxon>
        <taxon>Bacillales</taxon>
        <taxon>Bacillaceae</taxon>
        <taxon>Bacillus</taxon>
        <taxon>Bacillus cereus group</taxon>
    </lineage>
</organism>
<accession>A0A2B3U327</accession>
<reference evidence="1 2" key="1">
    <citation type="submission" date="2017-09" db="EMBL/GenBank/DDBJ databases">
        <title>Large-scale bioinformatics analysis of Bacillus genomes uncovers conserved roles of natural products in bacterial physiology.</title>
        <authorList>
            <consortium name="Agbiome Team Llc"/>
            <person name="Bleich R.M."/>
            <person name="Grubbs K.J."/>
            <person name="Santa Maria K.C."/>
            <person name="Allen S.E."/>
            <person name="Farag S."/>
            <person name="Shank E.A."/>
            <person name="Bowers A."/>
        </authorList>
    </citation>
    <scope>NUCLEOTIDE SEQUENCE [LARGE SCALE GENOMIC DNA]</scope>
    <source>
        <strain evidence="1 2">AFS061806</strain>
    </source>
</reference>
<dbReference type="AlphaFoldDB" id="A0A2B3U327"/>
<dbReference type="SUPFAM" id="SSF53474">
    <property type="entry name" value="alpha/beta-Hydrolases"/>
    <property type="match status" value="1"/>
</dbReference>
<evidence type="ECO:0000313" key="1">
    <source>
        <dbReference type="EMBL" id="PFU41592.1"/>
    </source>
</evidence>
<dbReference type="InterPro" id="IPR046237">
    <property type="entry name" value="DUF6270"/>
</dbReference>
<name>A0A2B3U327_BACCE</name>
<dbReference type="Proteomes" id="UP000224076">
    <property type="component" value="Unassembled WGS sequence"/>
</dbReference>
<protein>
    <submittedName>
        <fullName evidence="1">Uncharacterized protein</fullName>
    </submittedName>
</protein>